<dbReference type="EnsemblMetazoa" id="tetur02g12090.1">
    <property type="protein sequence ID" value="tetur02g12090.1"/>
    <property type="gene ID" value="tetur02g12090"/>
</dbReference>
<evidence type="ECO:0000313" key="3">
    <source>
        <dbReference type="Proteomes" id="UP000015104"/>
    </source>
</evidence>
<dbReference type="HOGENOM" id="CLU_3191923_0_0_1"/>
<dbReference type="EMBL" id="CAEY01000829">
    <property type="status" value="NOT_ANNOTATED_CDS"/>
    <property type="molecule type" value="Genomic_DNA"/>
</dbReference>
<protein>
    <submittedName>
        <fullName evidence="2">Uncharacterized protein</fullName>
    </submittedName>
</protein>
<feature type="compositionally biased region" description="Basic and acidic residues" evidence="1">
    <location>
        <begin position="117"/>
        <end position="127"/>
    </location>
</feature>
<sequence>MVEIERSKHQLELAIIQIRCDSISLISSGSIPNTIILVFPFSFCPPGFDLCQKKKLLCSSFVHHQPSSPPTPPILQPTTTNRLIVGKPINGIARHLNDLTSDSDLDLRNEWQKRAEEQLKKDDAHDDGGDEDEEKKESRKNYSVMLLMMSHGHCLTLLMVMKGEENKLPLPLHLHLDLSSDDDGDADNDDDDKSGTGGSKAGLILSSVNHKNQSLFFTLPALMDQCFHSNWDKMKKQEFLPQRVADTSKFELNNQWMDCLLYFDAPVV</sequence>
<name>T1JXI6_TETUR</name>
<accession>T1JXI6</accession>
<reference evidence="2" key="2">
    <citation type="submission" date="2015-06" db="UniProtKB">
        <authorList>
            <consortium name="EnsemblMetazoa"/>
        </authorList>
    </citation>
    <scope>IDENTIFICATION</scope>
</reference>
<dbReference type="Proteomes" id="UP000015104">
    <property type="component" value="Unassembled WGS sequence"/>
</dbReference>
<evidence type="ECO:0000256" key="1">
    <source>
        <dbReference type="SAM" id="MobiDB-lite"/>
    </source>
</evidence>
<dbReference type="AlphaFoldDB" id="T1JXI6"/>
<reference evidence="3" key="1">
    <citation type="submission" date="2011-08" db="EMBL/GenBank/DDBJ databases">
        <authorList>
            <person name="Rombauts S."/>
        </authorList>
    </citation>
    <scope>NUCLEOTIDE SEQUENCE</scope>
    <source>
        <strain evidence="3">London</strain>
    </source>
</reference>
<proteinExistence type="predicted"/>
<feature type="region of interest" description="Disordered" evidence="1">
    <location>
        <begin position="117"/>
        <end position="138"/>
    </location>
</feature>
<keyword evidence="3" id="KW-1185">Reference proteome</keyword>
<organism evidence="2 3">
    <name type="scientific">Tetranychus urticae</name>
    <name type="common">Two-spotted spider mite</name>
    <dbReference type="NCBI Taxonomy" id="32264"/>
    <lineage>
        <taxon>Eukaryota</taxon>
        <taxon>Metazoa</taxon>
        <taxon>Ecdysozoa</taxon>
        <taxon>Arthropoda</taxon>
        <taxon>Chelicerata</taxon>
        <taxon>Arachnida</taxon>
        <taxon>Acari</taxon>
        <taxon>Acariformes</taxon>
        <taxon>Trombidiformes</taxon>
        <taxon>Prostigmata</taxon>
        <taxon>Eleutherengona</taxon>
        <taxon>Raphignathae</taxon>
        <taxon>Tetranychoidea</taxon>
        <taxon>Tetranychidae</taxon>
        <taxon>Tetranychus</taxon>
    </lineage>
</organism>
<evidence type="ECO:0000313" key="2">
    <source>
        <dbReference type="EnsemblMetazoa" id="tetur02g12090.1"/>
    </source>
</evidence>